<name>K1RMR2_MAGGI</name>
<protein>
    <submittedName>
        <fullName evidence="2">Sushi, von Willebrand factor type A, EGF and pentraxin domain-containing protein 1</fullName>
    </submittedName>
</protein>
<dbReference type="HOGENOM" id="CLU_499912_0_0_1"/>
<dbReference type="GO" id="GO:0005615">
    <property type="term" value="C:extracellular space"/>
    <property type="evidence" value="ECO:0007669"/>
    <property type="project" value="TreeGrafter"/>
</dbReference>
<feature type="domain" description="Tyrosine-protein kinase ephrin type A/B receptor-like" evidence="1">
    <location>
        <begin position="405"/>
        <end position="458"/>
    </location>
</feature>
<organism evidence="2">
    <name type="scientific">Magallana gigas</name>
    <name type="common">Pacific oyster</name>
    <name type="synonym">Crassostrea gigas</name>
    <dbReference type="NCBI Taxonomy" id="29159"/>
    <lineage>
        <taxon>Eukaryota</taxon>
        <taxon>Metazoa</taxon>
        <taxon>Spiralia</taxon>
        <taxon>Lophotrochozoa</taxon>
        <taxon>Mollusca</taxon>
        <taxon>Bivalvia</taxon>
        <taxon>Autobranchia</taxon>
        <taxon>Pteriomorphia</taxon>
        <taxon>Ostreida</taxon>
        <taxon>Ostreoidea</taxon>
        <taxon>Ostreidae</taxon>
        <taxon>Magallana</taxon>
    </lineage>
</organism>
<dbReference type="EMBL" id="JH817099">
    <property type="protein sequence ID" value="EKC42895.1"/>
    <property type="molecule type" value="Genomic_DNA"/>
</dbReference>
<feature type="domain" description="Tyrosine-protein kinase ephrin type A/B receptor-like" evidence="1">
    <location>
        <begin position="294"/>
        <end position="332"/>
    </location>
</feature>
<dbReference type="PANTHER" id="PTHR24046">
    <property type="entry name" value="SIGNAL PEPTIDE, CUB AND EGF-LIKE DOMAIN-CONTAINING"/>
    <property type="match status" value="1"/>
</dbReference>
<gene>
    <name evidence="2" type="ORF">CGI_10028868</name>
</gene>
<sequence length="545" mass="60692">MLGSRYIASVPPCPDGSSTCESKCSIAQVFNNTLFGYARNLAPSNIRLLNNEIFTESIKDGNFIESEYPIAVLCHSKIASNYNYSSYLVQFLLPLDIAGSTYNLLKTDYLVDEKLYVWATDSYTFVNFIEYDASTITNVSQHMLIQYAGDNIMIDLSSDENGTLYSITTDKPVNVIAHVKRNSFFYQFGQSTPYNRHGYNIVPVPSSSNVDPPTDGTVTNQTVSGITYHHISNYGWPHRSNFIKEERNKPVLNPNQEPGDGIDNDKDGLVDEEYCGFLSEGCGGGQKLEPMLFCTLCDLGTFRTNQSKIDKCIPCGENLTTFENGSVSQDQCVAQCEEGMELNNDTLLCEPCQIGFYKNVSANDSMFDINERFWCLPCPDGLTTYDFGTIHNYECIALCTEGMELNNVSMVCEPCELGYYKGVPANDTRFSVGERFWCLKCPFNRTTRAVGTKDIAGCIANCQCPCDRVNEVKNYTSEELSKIIEEMKNQLSVNKAHLSATLRKKISVMDQRPSAKSIGYVGAILIALVFGLLLGFDIAILDAFE</sequence>
<dbReference type="SMART" id="SM01411">
    <property type="entry name" value="Ephrin_rec_like"/>
    <property type="match status" value="3"/>
</dbReference>
<dbReference type="Pfam" id="PF07699">
    <property type="entry name" value="Ephrin_rec_like"/>
    <property type="match status" value="2"/>
</dbReference>
<dbReference type="GO" id="GO:0009986">
    <property type="term" value="C:cell surface"/>
    <property type="evidence" value="ECO:0007669"/>
    <property type="project" value="TreeGrafter"/>
</dbReference>
<evidence type="ECO:0000313" key="2">
    <source>
        <dbReference type="EMBL" id="EKC42895.1"/>
    </source>
</evidence>
<dbReference type="InterPro" id="IPR052071">
    <property type="entry name" value="SCUB_EGF-like_domain"/>
</dbReference>
<dbReference type="InterPro" id="IPR011641">
    <property type="entry name" value="Tyr-kin_ephrin_A/B_rcpt-like"/>
</dbReference>
<dbReference type="AlphaFoldDB" id="K1RMR2"/>
<reference evidence="2" key="1">
    <citation type="journal article" date="2012" name="Nature">
        <title>The oyster genome reveals stress adaptation and complexity of shell formation.</title>
        <authorList>
            <person name="Zhang G."/>
            <person name="Fang X."/>
            <person name="Guo X."/>
            <person name="Li L."/>
            <person name="Luo R."/>
            <person name="Xu F."/>
            <person name="Yang P."/>
            <person name="Zhang L."/>
            <person name="Wang X."/>
            <person name="Qi H."/>
            <person name="Xiong Z."/>
            <person name="Que H."/>
            <person name="Xie Y."/>
            <person name="Holland P.W."/>
            <person name="Paps J."/>
            <person name="Zhu Y."/>
            <person name="Wu F."/>
            <person name="Chen Y."/>
            <person name="Wang J."/>
            <person name="Peng C."/>
            <person name="Meng J."/>
            <person name="Yang L."/>
            <person name="Liu J."/>
            <person name="Wen B."/>
            <person name="Zhang N."/>
            <person name="Huang Z."/>
            <person name="Zhu Q."/>
            <person name="Feng Y."/>
            <person name="Mount A."/>
            <person name="Hedgecock D."/>
            <person name="Xu Z."/>
            <person name="Liu Y."/>
            <person name="Domazet-Loso T."/>
            <person name="Du Y."/>
            <person name="Sun X."/>
            <person name="Zhang S."/>
            <person name="Liu B."/>
            <person name="Cheng P."/>
            <person name="Jiang X."/>
            <person name="Li J."/>
            <person name="Fan D."/>
            <person name="Wang W."/>
            <person name="Fu W."/>
            <person name="Wang T."/>
            <person name="Wang B."/>
            <person name="Zhang J."/>
            <person name="Peng Z."/>
            <person name="Li Y."/>
            <person name="Li N."/>
            <person name="Wang J."/>
            <person name="Chen M."/>
            <person name="He Y."/>
            <person name="Tan F."/>
            <person name="Song X."/>
            <person name="Zheng Q."/>
            <person name="Huang R."/>
            <person name="Yang H."/>
            <person name="Du X."/>
            <person name="Chen L."/>
            <person name="Yang M."/>
            <person name="Gaffney P.M."/>
            <person name="Wang S."/>
            <person name="Luo L."/>
            <person name="She Z."/>
            <person name="Ming Y."/>
            <person name="Huang W."/>
            <person name="Zhang S."/>
            <person name="Huang B."/>
            <person name="Zhang Y."/>
            <person name="Qu T."/>
            <person name="Ni P."/>
            <person name="Miao G."/>
            <person name="Wang J."/>
            <person name="Wang Q."/>
            <person name="Steinberg C.E."/>
            <person name="Wang H."/>
            <person name="Li N."/>
            <person name="Qian L."/>
            <person name="Zhang G."/>
            <person name="Li Y."/>
            <person name="Yang H."/>
            <person name="Liu X."/>
            <person name="Wang J."/>
            <person name="Yin Y."/>
            <person name="Wang J."/>
        </authorList>
    </citation>
    <scope>NUCLEOTIDE SEQUENCE [LARGE SCALE GENOMIC DNA]</scope>
    <source>
        <strain evidence="2">05x7-T-G4-1.051#20</strain>
    </source>
</reference>
<dbReference type="GO" id="GO:0007165">
    <property type="term" value="P:signal transduction"/>
    <property type="evidence" value="ECO:0007669"/>
    <property type="project" value="TreeGrafter"/>
</dbReference>
<proteinExistence type="predicted"/>
<dbReference type="InterPro" id="IPR009030">
    <property type="entry name" value="Growth_fac_rcpt_cys_sf"/>
</dbReference>
<dbReference type="InParanoid" id="K1RMR2"/>
<dbReference type="PANTHER" id="PTHR24046:SF5">
    <property type="entry name" value="EGF-LIKE DOMAIN-CONTAINING PROTEIN"/>
    <property type="match status" value="1"/>
</dbReference>
<dbReference type="SUPFAM" id="SSF57184">
    <property type="entry name" value="Growth factor receptor domain"/>
    <property type="match status" value="1"/>
</dbReference>
<dbReference type="Gene3D" id="2.10.50.10">
    <property type="entry name" value="Tumor Necrosis Factor Receptor, subunit A, domain 2"/>
    <property type="match status" value="3"/>
</dbReference>
<accession>K1RMR2</accession>
<evidence type="ECO:0000259" key="1">
    <source>
        <dbReference type="Pfam" id="PF07699"/>
    </source>
</evidence>